<organism evidence="2 3">
    <name type="scientific">Stylosanthes scabra</name>
    <dbReference type="NCBI Taxonomy" id="79078"/>
    <lineage>
        <taxon>Eukaryota</taxon>
        <taxon>Viridiplantae</taxon>
        <taxon>Streptophyta</taxon>
        <taxon>Embryophyta</taxon>
        <taxon>Tracheophyta</taxon>
        <taxon>Spermatophyta</taxon>
        <taxon>Magnoliopsida</taxon>
        <taxon>eudicotyledons</taxon>
        <taxon>Gunneridae</taxon>
        <taxon>Pentapetalae</taxon>
        <taxon>rosids</taxon>
        <taxon>fabids</taxon>
        <taxon>Fabales</taxon>
        <taxon>Fabaceae</taxon>
        <taxon>Papilionoideae</taxon>
        <taxon>50 kb inversion clade</taxon>
        <taxon>dalbergioids sensu lato</taxon>
        <taxon>Dalbergieae</taxon>
        <taxon>Pterocarpus clade</taxon>
        <taxon>Stylosanthes</taxon>
    </lineage>
</organism>
<protein>
    <submittedName>
        <fullName evidence="2">Uncharacterized protein</fullName>
    </submittedName>
</protein>
<comment type="caution">
    <text evidence="2">The sequence shown here is derived from an EMBL/GenBank/DDBJ whole genome shotgun (WGS) entry which is preliminary data.</text>
</comment>
<reference evidence="2 3" key="1">
    <citation type="journal article" date="2023" name="Plants (Basel)">
        <title>Bridging the Gap: Combining Genomics and Transcriptomics Approaches to Understand Stylosanthes scabra, an Orphan Legume from the Brazilian Caatinga.</title>
        <authorList>
            <person name="Ferreira-Neto J.R.C."/>
            <person name="da Silva M.D."/>
            <person name="Binneck E."/>
            <person name="de Melo N.F."/>
            <person name="da Silva R.H."/>
            <person name="de Melo A.L.T.M."/>
            <person name="Pandolfi V."/>
            <person name="Bustamante F.O."/>
            <person name="Brasileiro-Vidal A.C."/>
            <person name="Benko-Iseppon A.M."/>
        </authorList>
    </citation>
    <scope>NUCLEOTIDE SEQUENCE [LARGE SCALE GENOMIC DNA]</scope>
    <source>
        <tissue evidence="2">Leaves</tissue>
    </source>
</reference>
<gene>
    <name evidence="2" type="ORF">PIB30_002928</name>
</gene>
<feature type="region of interest" description="Disordered" evidence="1">
    <location>
        <begin position="228"/>
        <end position="247"/>
    </location>
</feature>
<dbReference type="EMBL" id="JASCZI010151040">
    <property type="protein sequence ID" value="MED6167446.1"/>
    <property type="molecule type" value="Genomic_DNA"/>
</dbReference>
<dbReference type="Gene3D" id="3.40.395.10">
    <property type="entry name" value="Adenoviral Proteinase, Chain A"/>
    <property type="match status" value="1"/>
</dbReference>
<proteinExistence type="predicted"/>
<sequence length="482" mass="53727">MGVVRSNFLSPNNFTGICCCCGPVTAEQHDYNNWGEPHQSVVGSPRTDRCHGAATVEIRNTVKVVDACIEAFVRPKMSKRVSDDKETGGEQKGCQAIGGEVNVQGSEPQLAQGVDFSGGPESDETSTFSAQRGSPFLHMLLGGFADDTLMMGSMLNIPDIPIMQPPVFPSQDSVASGGDSQRLTEVPPHSHGKMQVRLGGDTDVQLTPLEGGSKPSKIPRIIDLTPEEKKRSGKMRKAQREPKWDIGGTPKKAITFPSFIRCKFKLTPQHKYGFEEVQTLAFIFGDSPNPNDVLFRRGTHKMDREDFACLLPGNELSDYVLELMAYRTAWTQFQLEQKTLWSLPVHFSEMIINADVTMDRLISLYKPNWLPRPTHLKYIYIQMKEILQHSKETHLYLMVVDKPNGKIWLFDSFATNDAAKERILAVKAVSPTVGFLGQKPNASALDRILKKCFADLDVLGKRPPLHRWELEFLLGLPNMGNV</sequence>
<evidence type="ECO:0000256" key="1">
    <source>
        <dbReference type="SAM" id="MobiDB-lite"/>
    </source>
</evidence>
<feature type="compositionally biased region" description="Polar residues" evidence="1">
    <location>
        <begin position="170"/>
        <end position="183"/>
    </location>
</feature>
<feature type="region of interest" description="Disordered" evidence="1">
    <location>
        <begin position="170"/>
        <end position="196"/>
    </location>
</feature>
<evidence type="ECO:0000313" key="3">
    <source>
        <dbReference type="Proteomes" id="UP001341840"/>
    </source>
</evidence>
<accession>A0ABU6V1F5</accession>
<name>A0ABU6V1F5_9FABA</name>
<evidence type="ECO:0000313" key="2">
    <source>
        <dbReference type="EMBL" id="MED6167446.1"/>
    </source>
</evidence>
<keyword evidence="3" id="KW-1185">Reference proteome</keyword>
<dbReference type="SUPFAM" id="SSF54001">
    <property type="entry name" value="Cysteine proteinases"/>
    <property type="match status" value="1"/>
</dbReference>
<dbReference type="Proteomes" id="UP001341840">
    <property type="component" value="Unassembled WGS sequence"/>
</dbReference>
<dbReference type="InterPro" id="IPR038765">
    <property type="entry name" value="Papain-like_cys_pep_sf"/>
</dbReference>